<dbReference type="AlphaFoldDB" id="A0A699ZAQ5"/>
<comment type="caution">
    <text evidence="1">The sequence shown here is derived from an EMBL/GenBank/DDBJ whole genome shotgun (WGS) entry which is preliminary data.</text>
</comment>
<proteinExistence type="predicted"/>
<reference evidence="1 2" key="1">
    <citation type="submission" date="2020-02" db="EMBL/GenBank/DDBJ databases">
        <title>Draft genome sequence of Haematococcus lacustris strain NIES-144.</title>
        <authorList>
            <person name="Morimoto D."/>
            <person name="Nakagawa S."/>
            <person name="Yoshida T."/>
            <person name="Sawayama S."/>
        </authorList>
    </citation>
    <scope>NUCLEOTIDE SEQUENCE [LARGE SCALE GENOMIC DNA]</scope>
    <source>
        <strain evidence="1 2">NIES-144</strain>
    </source>
</reference>
<evidence type="ECO:0000313" key="2">
    <source>
        <dbReference type="Proteomes" id="UP000485058"/>
    </source>
</evidence>
<sequence>MRELFEVVSPFFGQLLSSTKERFVKVVDGTTREQWLLIISQLYPLTPLPDLTLKQLGRCCQWLTSSIFQTFYNI</sequence>
<evidence type="ECO:0000313" key="1">
    <source>
        <dbReference type="EMBL" id="GFH19737.1"/>
    </source>
</evidence>
<name>A0A699ZAQ5_HAELA</name>
<keyword evidence="2" id="KW-1185">Reference proteome</keyword>
<accession>A0A699ZAQ5</accession>
<evidence type="ECO:0008006" key="3">
    <source>
        <dbReference type="Google" id="ProtNLM"/>
    </source>
</evidence>
<organism evidence="1 2">
    <name type="scientific">Haematococcus lacustris</name>
    <name type="common">Green alga</name>
    <name type="synonym">Haematococcus pluvialis</name>
    <dbReference type="NCBI Taxonomy" id="44745"/>
    <lineage>
        <taxon>Eukaryota</taxon>
        <taxon>Viridiplantae</taxon>
        <taxon>Chlorophyta</taxon>
        <taxon>core chlorophytes</taxon>
        <taxon>Chlorophyceae</taxon>
        <taxon>CS clade</taxon>
        <taxon>Chlamydomonadales</taxon>
        <taxon>Haematococcaceae</taxon>
        <taxon>Haematococcus</taxon>
    </lineage>
</organism>
<dbReference type="EMBL" id="BLLF01001513">
    <property type="protein sequence ID" value="GFH19737.1"/>
    <property type="molecule type" value="Genomic_DNA"/>
</dbReference>
<gene>
    <name evidence="1" type="ORF">HaLaN_16740</name>
</gene>
<dbReference type="Proteomes" id="UP000485058">
    <property type="component" value="Unassembled WGS sequence"/>
</dbReference>
<protein>
    <recommendedName>
        <fullName evidence="3">BTB domain-containing protein</fullName>
    </recommendedName>
</protein>